<dbReference type="Gene3D" id="2.130.10.10">
    <property type="entry name" value="YVTN repeat-like/Quinoprotein amine dehydrogenase"/>
    <property type="match status" value="2"/>
</dbReference>
<protein>
    <submittedName>
        <fullName evidence="4">Uncharacterized protein RCC_06289</fullName>
    </submittedName>
</protein>
<keyword evidence="1" id="KW-0853">WD repeat</keyword>
<evidence type="ECO:0000256" key="1">
    <source>
        <dbReference type="ARBA" id="ARBA00022574"/>
    </source>
</evidence>
<accession>A0AAI8YUG4</accession>
<dbReference type="SMART" id="SM00320">
    <property type="entry name" value="WD40"/>
    <property type="match status" value="5"/>
</dbReference>
<dbReference type="AlphaFoldDB" id="A0AAI8YUG4"/>
<feature type="region of interest" description="Disordered" evidence="3">
    <location>
        <begin position="500"/>
        <end position="575"/>
    </location>
</feature>
<dbReference type="InterPro" id="IPR001680">
    <property type="entry name" value="WD40_rpt"/>
</dbReference>
<dbReference type="Proteomes" id="UP001296104">
    <property type="component" value="Unassembled WGS sequence"/>
</dbReference>
<dbReference type="SUPFAM" id="SSF50978">
    <property type="entry name" value="WD40 repeat-like"/>
    <property type="match status" value="1"/>
</dbReference>
<feature type="compositionally biased region" description="Low complexity" evidence="3">
    <location>
        <begin position="540"/>
        <end position="556"/>
    </location>
</feature>
<proteinExistence type="predicted"/>
<reference evidence="4" key="1">
    <citation type="submission" date="2023-11" db="EMBL/GenBank/DDBJ databases">
        <authorList>
            <person name="Alioto T."/>
            <person name="Alioto T."/>
            <person name="Gomez Garrido J."/>
        </authorList>
    </citation>
    <scope>NUCLEOTIDE SEQUENCE</scope>
</reference>
<dbReference type="PANTHER" id="PTHR19857">
    <property type="entry name" value="MITOCHONDRIAL DIVISION PROTEIN 1-RELATED"/>
    <property type="match status" value="1"/>
</dbReference>
<dbReference type="InterPro" id="IPR051179">
    <property type="entry name" value="WD_repeat_multifunction"/>
</dbReference>
<name>A0AAI8YUG4_9PEZI</name>
<dbReference type="InterPro" id="IPR015943">
    <property type="entry name" value="WD40/YVTN_repeat-like_dom_sf"/>
</dbReference>
<feature type="compositionally biased region" description="Polar residues" evidence="3">
    <location>
        <begin position="755"/>
        <end position="766"/>
    </location>
</feature>
<comment type="caution">
    <text evidence="4">The sequence shown here is derived from an EMBL/GenBank/DDBJ whole genome shotgun (WGS) entry which is preliminary data.</text>
</comment>
<feature type="compositionally biased region" description="Basic residues" evidence="3">
    <location>
        <begin position="784"/>
        <end position="793"/>
    </location>
</feature>
<organism evidence="4 5">
    <name type="scientific">Lecanosticta acicola</name>
    <dbReference type="NCBI Taxonomy" id="111012"/>
    <lineage>
        <taxon>Eukaryota</taxon>
        <taxon>Fungi</taxon>
        <taxon>Dikarya</taxon>
        <taxon>Ascomycota</taxon>
        <taxon>Pezizomycotina</taxon>
        <taxon>Dothideomycetes</taxon>
        <taxon>Dothideomycetidae</taxon>
        <taxon>Mycosphaerellales</taxon>
        <taxon>Mycosphaerellaceae</taxon>
        <taxon>Lecanosticta</taxon>
    </lineage>
</organism>
<evidence type="ECO:0000256" key="3">
    <source>
        <dbReference type="SAM" id="MobiDB-lite"/>
    </source>
</evidence>
<evidence type="ECO:0000313" key="5">
    <source>
        <dbReference type="Proteomes" id="UP001296104"/>
    </source>
</evidence>
<feature type="region of interest" description="Disordered" evidence="3">
    <location>
        <begin position="625"/>
        <end position="658"/>
    </location>
</feature>
<dbReference type="PANTHER" id="PTHR19857:SF8">
    <property type="entry name" value="ANGIO-ASSOCIATED MIGRATORY CELL PROTEIN"/>
    <property type="match status" value="1"/>
</dbReference>
<feature type="compositionally biased region" description="Low complexity" evidence="3">
    <location>
        <begin position="707"/>
        <end position="733"/>
    </location>
</feature>
<feature type="compositionally biased region" description="Polar residues" evidence="3">
    <location>
        <begin position="411"/>
        <end position="429"/>
    </location>
</feature>
<keyword evidence="5" id="KW-1185">Reference proteome</keyword>
<gene>
    <name evidence="4" type="ORF">LECACI_7A002207</name>
</gene>
<feature type="region of interest" description="Disordered" evidence="3">
    <location>
        <begin position="381"/>
        <end position="454"/>
    </location>
</feature>
<feature type="region of interest" description="Disordered" evidence="3">
    <location>
        <begin position="686"/>
        <end position="846"/>
    </location>
</feature>
<dbReference type="InterPro" id="IPR036322">
    <property type="entry name" value="WD40_repeat_dom_sf"/>
</dbReference>
<sequence>MPATRQTARKQADSTVSLEQQQFRFPEESHLLITTPRHVFAWDSTGMQTIFSSRRGSIVAAKEAKDGSGLLAVASSHVVVMHDTQRGQEESWGLDAPNEQVRHLEYAPDAKSLFLSTTADGSIQHYSMESSRMLQPTHKHDAAPVALAVSPTGHLILSASHQPPVIFLKNMTHNSSPVQMLPNASAASVSHAAFHPERPNIYLLAFRDGTVAAYDATKAPRHGSSESRSVVDGEIASIRNVHRAVVTGDEVFDKSNLAAPLAGAAFLPGFKTRAVTAGRDGKCKLVDFARGGVVLRTWHVRAPLTSLSVLALRSQAKQGDTRKRSSASHTIGGPTTTDCVIATSRVDGQVHLYDSVGLLRAQKTVSAQEERILSVEWAKGPAPRSVGTTQTVRRFSEETSIAIPDSRTDSQRPNTITSSKASPPNSGTRSELGLPSELKQMSNTAPRRFTLHPNEMDASEGTVRYIPSPVRAPPVPLAGAEYHDLFSPVKPMDPVLNSQATRSLAKERVTSPGRNRPRLSSQTFVHSPETKHNGEDPMVSRSSAAATSTHDATSAAIKERPHPGYPPTLRPSRQTAVHMSPLTKTKRHIKFKHGGDGSTNVRGNGPIAAVNSNAKILADLRKLATGGTSQRKHGTLSSYAASQHRIPAPSPRSGATQEVAPHPVDTAMMAADSDSVAMEPVDGDIWLTSESEPQPSHAPRRRRRKATATVSSNSNSVSRTTAAPANTAAAIPTGMTAPSQVDGSTEEEMFATAPSRLSPNNGTFSPASEDVRELFPRSSSLSPRQRRSAKRKSPLKEAQHTSVAINGALGRRPEKSPWARAKAEKGGKSVQVLEDPPTTTMSGALPRSEEGLTCLSCPETKARVQALEGEVAHLKGEVLALKAMLRRNGLPVSAGIR</sequence>
<evidence type="ECO:0000256" key="2">
    <source>
        <dbReference type="ARBA" id="ARBA00022737"/>
    </source>
</evidence>
<dbReference type="EMBL" id="CAVMBE010000009">
    <property type="protein sequence ID" value="CAK3884870.1"/>
    <property type="molecule type" value="Genomic_DNA"/>
</dbReference>
<evidence type="ECO:0000313" key="4">
    <source>
        <dbReference type="EMBL" id="CAK3884870.1"/>
    </source>
</evidence>
<feature type="compositionally biased region" description="Basic and acidic residues" evidence="3">
    <location>
        <begin position="811"/>
        <end position="827"/>
    </location>
</feature>
<keyword evidence="2" id="KW-0677">Repeat</keyword>